<reference evidence="1 2" key="1">
    <citation type="journal article" date="2016" name="Mol. Biol. Evol.">
        <title>Comparative Genomics of Early-Diverging Mushroom-Forming Fungi Provides Insights into the Origins of Lignocellulose Decay Capabilities.</title>
        <authorList>
            <person name="Nagy L.G."/>
            <person name="Riley R."/>
            <person name="Tritt A."/>
            <person name="Adam C."/>
            <person name="Daum C."/>
            <person name="Floudas D."/>
            <person name="Sun H."/>
            <person name="Yadav J.S."/>
            <person name="Pangilinan J."/>
            <person name="Larsson K.H."/>
            <person name="Matsuura K."/>
            <person name="Barry K."/>
            <person name="Labutti K."/>
            <person name="Kuo R."/>
            <person name="Ohm R.A."/>
            <person name="Bhattacharya S.S."/>
            <person name="Shirouzu T."/>
            <person name="Yoshinaga Y."/>
            <person name="Martin F.M."/>
            <person name="Grigoriev I.V."/>
            <person name="Hibbett D.S."/>
        </authorList>
    </citation>
    <scope>NUCLEOTIDE SEQUENCE [LARGE SCALE GENOMIC DNA]</scope>
    <source>
        <strain evidence="1 2">CBS 109695</strain>
    </source>
</reference>
<dbReference type="Proteomes" id="UP000076532">
    <property type="component" value="Unassembled WGS sequence"/>
</dbReference>
<evidence type="ECO:0000313" key="1">
    <source>
        <dbReference type="EMBL" id="KZP25677.1"/>
    </source>
</evidence>
<dbReference type="EMBL" id="KV417519">
    <property type="protein sequence ID" value="KZP25677.1"/>
    <property type="molecule type" value="Genomic_DNA"/>
</dbReference>
<proteinExistence type="predicted"/>
<evidence type="ECO:0000313" key="2">
    <source>
        <dbReference type="Proteomes" id="UP000076532"/>
    </source>
</evidence>
<protein>
    <recommendedName>
        <fullName evidence="3">DUF659 domain-containing protein</fullName>
    </recommendedName>
</protein>
<name>A0A166P3K0_9AGAM</name>
<evidence type="ECO:0008006" key="3">
    <source>
        <dbReference type="Google" id="ProtNLM"/>
    </source>
</evidence>
<sequence>MLDNMFFFGFCYALCPAYSIPDRSHFISAHLAAEALSVSKQIQEFLLPLVHLSMSFDGWSSKGHNEIYTVHVTTPERRSFLVDGLILSGISTTAENLFELLIEVIEC</sequence>
<accession>A0A166P3K0</accession>
<organism evidence="1 2">
    <name type="scientific">Athelia psychrophila</name>
    <dbReference type="NCBI Taxonomy" id="1759441"/>
    <lineage>
        <taxon>Eukaryota</taxon>
        <taxon>Fungi</taxon>
        <taxon>Dikarya</taxon>
        <taxon>Basidiomycota</taxon>
        <taxon>Agaricomycotina</taxon>
        <taxon>Agaricomycetes</taxon>
        <taxon>Agaricomycetidae</taxon>
        <taxon>Atheliales</taxon>
        <taxon>Atheliaceae</taxon>
        <taxon>Athelia</taxon>
    </lineage>
</organism>
<gene>
    <name evidence="1" type="ORF">FIBSPDRAFT_950097</name>
</gene>
<keyword evidence="2" id="KW-1185">Reference proteome</keyword>
<dbReference type="AlphaFoldDB" id="A0A166P3K0"/>
<dbReference type="OrthoDB" id="3020857at2759"/>